<comment type="caution">
    <text evidence="1">The sequence shown here is derived from an EMBL/GenBank/DDBJ whole genome shotgun (WGS) entry which is preliminary data.</text>
</comment>
<proteinExistence type="predicted"/>
<dbReference type="AlphaFoldDB" id="A0A0C2MKH2"/>
<organism evidence="1 2">
    <name type="scientific">Thelohanellus kitauei</name>
    <name type="common">Myxosporean</name>
    <dbReference type="NCBI Taxonomy" id="669202"/>
    <lineage>
        <taxon>Eukaryota</taxon>
        <taxon>Metazoa</taxon>
        <taxon>Cnidaria</taxon>
        <taxon>Myxozoa</taxon>
        <taxon>Myxosporea</taxon>
        <taxon>Bivalvulida</taxon>
        <taxon>Platysporina</taxon>
        <taxon>Myxobolidae</taxon>
        <taxon>Thelohanellus</taxon>
    </lineage>
</organism>
<evidence type="ECO:0000313" key="2">
    <source>
        <dbReference type="Proteomes" id="UP000031668"/>
    </source>
</evidence>
<evidence type="ECO:0008006" key="3">
    <source>
        <dbReference type="Google" id="ProtNLM"/>
    </source>
</evidence>
<dbReference type="EMBL" id="JWZT01003122">
    <property type="protein sequence ID" value="KII67706.1"/>
    <property type="molecule type" value="Genomic_DNA"/>
</dbReference>
<dbReference type="OrthoDB" id="2498125at2759"/>
<dbReference type="SUPFAM" id="SSF46689">
    <property type="entry name" value="Homeodomain-like"/>
    <property type="match status" value="1"/>
</dbReference>
<gene>
    <name evidence="1" type="ORF">RF11_07333</name>
</gene>
<protein>
    <recommendedName>
        <fullName evidence="3">Transposase Tc1-like domain-containing protein</fullName>
    </recommendedName>
</protein>
<evidence type="ECO:0000313" key="1">
    <source>
        <dbReference type="EMBL" id="KII67706.1"/>
    </source>
</evidence>
<sequence>MENQNLNETQSLNRNHQKRTYKRITAEVKQLAISFIQRNPGKSIAEAARDLSLSERHLRKIYAQFQKDGLPGEDIRGGPRNIKVQEIHRNRIEMYIEENPAITLAQIKLKLQEDFNLTISIATVIRAIKRLKITYKLVRLVPLARNTPEVIEARFVYGQTYFDRRDIRGRDRFQLTYPKKLWPDSKRTTCKHHCGKFEGSKH</sequence>
<accession>A0A0C2MKH2</accession>
<name>A0A0C2MKH2_THEKT</name>
<dbReference type="InterPro" id="IPR009057">
    <property type="entry name" value="Homeodomain-like_sf"/>
</dbReference>
<dbReference type="Proteomes" id="UP000031668">
    <property type="component" value="Unassembled WGS sequence"/>
</dbReference>
<reference evidence="1 2" key="1">
    <citation type="journal article" date="2014" name="Genome Biol. Evol.">
        <title>The genome of the myxosporean Thelohanellus kitauei shows adaptations to nutrient acquisition within its fish host.</title>
        <authorList>
            <person name="Yang Y."/>
            <person name="Xiong J."/>
            <person name="Zhou Z."/>
            <person name="Huo F."/>
            <person name="Miao W."/>
            <person name="Ran C."/>
            <person name="Liu Y."/>
            <person name="Zhang J."/>
            <person name="Feng J."/>
            <person name="Wang M."/>
            <person name="Wang M."/>
            <person name="Wang L."/>
            <person name="Yao B."/>
        </authorList>
    </citation>
    <scope>NUCLEOTIDE SEQUENCE [LARGE SCALE GENOMIC DNA]</scope>
    <source>
        <strain evidence="1">Wuqing</strain>
    </source>
</reference>
<keyword evidence="2" id="KW-1185">Reference proteome</keyword>